<gene>
    <name evidence="3" type="ORF">TCNE_LOCUS4854</name>
</gene>
<evidence type="ECO:0000313" key="4">
    <source>
        <dbReference type="Proteomes" id="UP000050794"/>
    </source>
</evidence>
<feature type="domain" description="Peptidase M12A" evidence="2">
    <location>
        <begin position="1"/>
        <end position="51"/>
    </location>
</feature>
<keyword evidence="4" id="KW-1185">Reference proteome</keyword>
<name>A0A183U8N4_TOXCA</name>
<evidence type="ECO:0000259" key="2">
    <source>
        <dbReference type="PROSITE" id="PS51864"/>
    </source>
</evidence>
<dbReference type="EMBL" id="UYWY01009497">
    <property type="protein sequence ID" value="VDM32819.1"/>
    <property type="molecule type" value="Genomic_DNA"/>
</dbReference>
<dbReference type="GO" id="GO:0006508">
    <property type="term" value="P:proteolysis"/>
    <property type="evidence" value="ECO:0007669"/>
    <property type="project" value="InterPro"/>
</dbReference>
<evidence type="ECO:0000256" key="1">
    <source>
        <dbReference type="PROSITE-ProRule" id="PRU01211"/>
    </source>
</evidence>
<dbReference type="Pfam" id="PF01400">
    <property type="entry name" value="Astacin"/>
    <property type="match status" value="1"/>
</dbReference>
<dbReference type="PANTHER" id="PTHR10127:SF818">
    <property type="entry name" value="ZINC METALLOPROTEINASE NAS-4"/>
    <property type="match status" value="1"/>
</dbReference>
<reference evidence="5" key="1">
    <citation type="submission" date="2016-06" db="UniProtKB">
        <authorList>
            <consortium name="WormBaseParasite"/>
        </authorList>
    </citation>
    <scope>IDENTIFICATION</scope>
</reference>
<evidence type="ECO:0000313" key="3">
    <source>
        <dbReference type="EMBL" id="VDM32819.1"/>
    </source>
</evidence>
<dbReference type="InterPro" id="IPR024079">
    <property type="entry name" value="MetalloPept_cat_dom_sf"/>
</dbReference>
<sequence length="51" mass="5885">MKGADDQFEKYGLNVLDHLDEPYDYSSIMHYGPYAFSDNGKRTIVARKVND</sequence>
<comment type="caution">
    <text evidence="1">Lacks conserved residue(s) required for the propagation of feature annotation.</text>
</comment>
<accession>A0A183U8N4</accession>
<proteinExistence type="predicted"/>
<dbReference type="PROSITE" id="PS51864">
    <property type="entry name" value="ASTACIN"/>
    <property type="match status" value="1"/>
</dbReference>
<dbReference type="GO" id="GO:0004222">
    <property type="term" value="F:metalloendopeptidase activity"/>
    <property type="evidence" value="ECO:0007669"/>
    <property type="project" value="InterPro"/>
</dbReference>
<dbReference type="WBParaSite" id="TCNE_0000485401-mRNA-1">
    <property type="protein sequence ID" value="TCNE_0000485401-mRNA-1"/>
    <property type="gene ID" value="TCNE_0000485401"/>
</dbReference>
<dbReference type="PANTHER" id="PTHR10127">
    <property type="entry name" value="DISCOIDIN, CUB, EGF, LAMININ , AND ZINC METALLOPROTEASE DOMAIN CONTAINING"/>
    <property type="match status" value="1"/>
</dbReference>
<evidence type="ECO:0000313" key="5">
    <source>
        <dbReference type="WBParaSite" id="TCNE_0000485401-mRNA-1"/>
    </source>
</evidence>
<dbReference type="Gene3D" id="3.40.390.10">
    <property type="entry name" value="Collagenase (Catalytic Domain)"/>
    <property type="match status" value="1"/>
</dbReference>
<dbReference type="InterPro" id="IPR001506">
    <property type="entry name" value="Peptidase_M12A"/>
</dbReference>
<dbReference type="Proteomes" id="UP000050794">
    <property type="component" value="Unassembled WGS sequence"/>
</dbReference>
<organism evidence="4 5">
    <name type="scientific">Toxocara canis</name>
    <name type="common">Canine roundworm</name>
    <dbReference type="NCBI Taxonomy" id="6265"/>
    <lineage>
        <taxon>Eukaryota</taxon>
        <taxon>Metazoa</taxon>
        <taxon>Ecdysozoa</taxon>
        <taxon>Nematoda</taxon>
        <taxon>Chromadorea</taxon>
        <taxon>Rhabditida</taxon>
        <taxon>Spirurina</taxon>
        <taxon>Ascaridomorpha</taxon>
        <taxon>Ascaridoidea</taxon>
        <taxon>Toxocaridae</taxon>
        <taxon>Toxocara</taxon>
    </lineage>
</organism>
<dbReference type="SUPFAM" id="SSF55486">
    <property type="entry name" value="Metalloproteases ('zincins'), catalytic domain"/>
    <property type="match status" value="1"/>
</dbReference>
<protein>
    <submittedName>
        <fullName evidence="5">Astacin domain-containing protein</fullName>
    </submittedName>
</protein>
<dbReference type="AlphaFoldDB" id="A0A183U8N4"/>
<reference evidence="3 4" key="2">
    <citation type="submission" date="2018-11" db="EMBL/GenBank/DDBJ databases">
        <authorList>
            <consortium name="Pathogen Informatics"/>
        </authorList>
    </citation>
    <scope>NUCLEOTIDE SEQUENCE [LARGE SCALE GENOMIC DNA]</scope>
</reference>